<evidence type="ECO:0000256" key="1">
    <source>
        <dbReference type="SAM" id="MobiDB-lite"/>
    </source>
</evidence>
<accession>A0A4Z2GGX3</accession>
<feature type="region of interest" description="Disordered" evidence="1">
    <location>
        <begin position="25"/>
        <end position="131"/>
    </location>
</feature>
<dbReference type="Proteomes" id="UP000314294">
    <property type="component" value="Unassembled WGS sequence"/>
</dbReference>
<evidence type="ECO:0000313" key="3">
    <source>
        <dbReference type="Proteomes" id="UP000314294"/>
    </source>
</evidence>
<evidence type="ECO:0000313" key="2">
    <source>
        <dbReference type="EMBL" id="TNN52669.1"/>
    </source>
</evidence>
<feature type="compositionally biased region" description="Basic and acidic residues" evidence="1">
    <location>
        <begin position="61"/>
        <end position="87"/>
    </location>
</feature>
<reference evidence="2 3" key="1">
    <citation type="submission" date="2019-03" db="EMBL/GenBank/DDBJ databases">
        <title>First draft genome of Liparis tanakae, snailfish: a comprehensive survey of snailfish specific genes.</title>
        <authorList>
            <person name="Kim W."/>
            <person name="Song I."/>
            <person name="Jeong J.-H."/>
            <person name="Kim D."/>
            <person name="Kim S."/>
            <person name="Ryu S."/>
            <person name="Song J.Y."/>
            <person name="Lee S.K."/>
        </authorList>
    </citation>
    <scope>NUCLEOTIDE SEQUENCE [LARGE SCALE GENOMIC DNA]</scope>
    <source>
        <tissue evidence="2">Muscle</tissue>
    </source>
</reference>
<organism evidence="2 3">
    <name type="scientific">Liparis tanakae</name>
    <name type="common">Tanaka's snailfish</name>
    <dbReference type="NCBI Taxonomy" id="230148"/>
    <lineage>
        <taxon>Eukaryota</taxon>
        <taxon>Metazoa</taxon>
        <taxon>Chordata</taxon>
        <taxon>Craniata</taxon>
        <taxon>Vertebrata</taxon>
        <taxon>Euteleostomi</taxon>
        <taxon>Actinopterygii</taxon>
        <taxon>Neopterygii</taxon>
        <taxon>Teleostei</taxon>
        <taxon>Neoteleostei</taxon>
        <taxon>Acanthomorphata</taxon>
        <taxon>Eupercaria</taxon>
        <taxon>Perciformes</taxon>
        <taxon>Cottioidei</taxon>
        <taxon>Cottales</taxon>
        <taxon>Liparidae</taxon>
        <taxon>Liparis</taxon>
    </lineage>
</organism>
<dbReference type="AlphaFoldDB" id="A0A4Z2GGX3"/>
<protein>
    <submittedName>
        <fullName evidence="2">Uncharacterized protein</fullName>
    </submittedName>
</protein>
<name>A0A4Z2GGX3_9TELE</name>
<sequence>MCSLKAAAVWNRHNHVSFRSVCVTATHERSLSTQEEKKNMFAADRRHTHDGAHDPPPGKPEAVRSGRKKPPEKEHDVLYSADTDGRTVHIPGTQAENSTWHFPGAGLETGEMEHSRTDRQPRSLHSLSAAPAGRELSLTHIIGYTE</sequence>
<gene>
    <name evidence="2" type="ORF">EYF80_037120</name>
</gene>
<dbReference type="EMBL" id="SRLO01000539">
    <property type="protein sequence ID" value="TNN52669.1"/>
    <property type="molecule type" value="Genomic_DNA"/>
</dbReference>
<feature type="compositionally biased region" description="Basic and acidic residues" evidence="1">
    <location>
        <begin position="111"/>
        <end position="121"/>
    </location>
</feature>
<proteinExistence type="predicted"/>
<comment type="caution">
    <text evidence="2">The sequence shown here is derived from an EMBL/GenBank/DDBJ whole genome shotgun (WGS) entry which is preliminary data.</text>
</comment>
<feature type="compositionally biased region" description="Basic and acidic residues" evidence="1">
    <location>
        <begin position="26"/>
        <end position="53"/>
    </location>
</feature>
<keyword evidence="3" id="KW-1185">Reference proteome</keyword>